<proteinExistence type="predicted"/>
<sequence length="74" mass="8459">MKEQLGEKTMLQSIRKAGHLVHLERPCVYNRLLTEFLASVTYATRLGRITYRIHHGYTPDTYPPCTGLMGRIGP</sequence>
<dbReference type="OrthoDB" id="6431331at2759"/>
<dbReference type="EMBL" id="JACEFO010002177">
    <property type="protein sequence ID" value="KAF8676105.1"/>
    <property type="molecule type" value="Genomic_DNA"/>
</dbReference>
<protein>
    <submittedName>
        <fullName evidence="1">Uncharacterized protein</fullName>
    </submittedName>
</protein>
<comment type="caution">
    <text evidence="1">The sequence shown here is derived from an EMBL/GenBank/DDBJ whole genome shotgun (WGS) entry which is preliminary data.</text>
</comment>
<organism evidence="1 2">
    <name type="scientific">Digitaria exilis</name>
    <dbReference type="NCBI Taxonomy" id="1010633"/>
    <lineage>
        <taxon>Eukaryota</taxon>
        <taxon>Viridiplantae</taxon>
        <taxon>Streptophyta</taxon>
        <taxon>Embryophyta</taxon>
        <taxon>Tracheophyta</taxon>
        <taxon>Spermatophyta</taxon>
        <taxon>Magnoliopsida</taxon>
        <taxon>Liliopsida</taxon>
        <taxon>Poales</taxon>
        <taxon>Poaceae</taxon>
        <taxon>PACMAD clade</taxon>
        <taxon>Panicoideae</taxon>
        <taxon>Panicodae</taxon>
        <taxon>Paniceae</taxon>
        <taxon>Anthephorinae</taxon>
        <taxon>Digitaria</taxon>
    </lineage>
</organism>
<gene>
    <name evidence="1" type="ORF">HU200_047610</name>
</gene>
<evidence type="ECO:0000313" key="1">
    <source>
        <dbReference type="EMBL" id="KAF8676105.1"/>
    </source>
</evidence>
<dbReference type="AlphaFoldDB" id="A0A835AV50"/>
<accession>A0A835AV50</accession>
<dbReference type="Proteomes" id="UP000636709">
    <property type="component" value="Unassembled WGS sequence"/>
</dbReference>
<name>A0A835AV50_9POAL</name>
<keyword evidence="2" id="KW-1185">Reference proteome</keyword>
<evidence type="ECO:0000313" key="2">
    <source>
        <dbReference type="Proteomes" id="UP000636709"/>
    </source>
</evidence>
<reference evidence="1" key="1">
    <citation type="submission" date="2020-07" db="EMBL/GenBank/DDBJ databases">
        <title>Genome sequence and genetic diversity analysis of an under-domesticated orphan crop, white fonio (Digitaria exilis).</title>
        <authorList>
            <person name="Bennetzen J.L."/>
            <person name="Chen S."/>
            <person name="Ma X."/>
            <person name="Wang X."/>
            <person name="Yssel A.E.J."/>
            <person name="Chaluvadi S.R."/>
            <person name="Johnson M."/>
            <person name="Gangashetty P."/>
            <person name="Hamidou F."/>
            <person name="Sanogo M.D."/>
            <person name="Zwaenepoel A."/>
            <person name="Wallace J."/>
            <person name="Van De Peer Y."/>
            <person name="Van Deynze A."/>
        </authorList>
    </citation>
    <scope>NUCLEOTIDE SEQUENCE</scope>
    <source>
        <tissue evidence="1">Leaves</tissue>
    </source>
</reference>